<organism evidence="5 6">
    <name type="scientific">Sporothrix brasiliensis 5110</name>
    <dbReference type="NCBI Taxonomy" id="1398154"/>
    <lineage>
        <taxon>Eukaryota</taxon>
        <taxon>Fungi</taxon>
        <taxon>Dikarya</taxon>
        <taxon>Ascomycota</taxon>
        <taxon>Pezizomycotina</taxon>
        <taxon>Sordariomycetes</taxon>
        <taxon>Sordariomycetidae</taxon>
        <taxon>Ophiostomatales</taxon>
        <taxon>Ophiostomataceae</taxon>
        <taxon>Sporothrix</taxon>
    </lineage>
</organism>
<comment type="caution">
    <text evidence="5">The sequence shown here is derived from an EMBL/GenBank/DDBJ whole genome shotgun (WGS) entry which is preliminary data.</text>
</comment>
<keyword evidence="2" id="KW-0489">Methyltransferase</keyword>
<dbReference type="Pfam" id="PF08241">
    <property type="entry name" value="Methyltransf_11"/>
    <property type="match status" value="1"/>
</dbReference>
<comment type="similarity">
    <text evidence="1">Belongs to the methyltransferase superfamily.</text>
</comment>
<dbReference type="VEuPathDB" id="FungiDB:SPBR_05262"/>
<dbReference type="InterPro" id="IPR029063">
    <property type="entry name" value="SAM-dependent_MTases_sf"/>
</dbReference>
<dbReference type="InterPro" id="IPR013216">
    <property type="entry name" value="Methyltransf_11"/>
</dbReference>
<dbReference type="GO" id="GO:0008757">
    <property type="term" value="F:S-adenosylmethionine-dependent methyltransferase activity"/>
    <property type="evidence" value="ECO:0007669"/>
    <property type="project" value="InterPro"/>
</dbReference>
<dbReference type="OrthoDB" id="411785at2759"/>
<dbReference type="Gene3D" id="3.40.50.150">
    <property type="entry name" value="Vaccinia Virus protein VP39"/>
    <property type="match status" value="1"/>
</dbReference>
<evidence type="ECO:0000256" key="3">
    <source>
        <dbReference type="ARBA" id="ARBA00022679"/>
    </source>
</evidence>
<proteinExistence type="inferred from homology"/>
<keyword evidence="3" id="KW-0808">Transferase</keyword>
<evidence type="ECO:0000256" key="2">
    <source>
        <dbReference type="ARBA" id="ARBA00022603"/>
    </source>
</evidence>
<dbReference type="RefSeq" id="XP_040615114.1">
    <property type="nucleotide sequence ID" value="XM_040763539.1"/>
</dbReference>
<reference evidence="5 6" key="1">
    <citation type="journal article" date="2014" name="BMC Genomics">
        <title>Comparative genomics of the major fungal agents of human and animal Sporotrichosis: Sporothrix schenckii and Sporothrix brasiliensis.</title>
        <authorList>
            <person name="Teixeira M.M."/>
            <person name="de Almeida L.G."/>
            <person name="Kubitschek-Barreira P."/>
            <person name="Alves F.L."/>
            <person name="Kioshima E.S."/>
            <person name="Abadio A.K."/>
            <person name="Fernandes L."/>
            <person name="Derengowski L.S."/>
            <person name="Ferreira K.S."/>
            <person name="Souza R.C."/>
            <person name="Ruiz J.C."/>
            <person name="de Andrade N.C."/>
            <person name="Paes H.C."/>
            <person name="Nicola A.M."/>
            <person name="Albuquerque P."/>
            <person name="Gerber A.L."/>
            <person name="Martins V.P."/>
            <person name="Peconick L.D."/>
            <person name="Neto A.V."/>
            <person name="Chaucanez C.B."/>
            <person name="Silva P.A."/>
            <person name="Cunha O.L."/>
            <person name="de Oliveira F.F."/>
            <person name="dos Santos T.C."/>
            <person name="Barros A.L."/>
            <person name="Soares M.A."/>
            <person name="de Oliveira L.M."/>
            <person name="Marini M.M."/>
            <person name="Villalobos-Duno H."/>
            <person name="Cunha M.M."/>
            <person name="de Hoog S."/>
            <person name="da Silveira J.F."/>
            <person name="Henrissat B."/>
            <person name="Nino-Vega G.A."/>
            <person name="Cisalpino P.S."/>
            <person name="Mora-Montes H.M."/>
            <person name="Almeida S.R."/>
            <person name="Stajich J.E."/>
            <person name="Lopes-Bezerra L.M."/>
            <person name="Vasconcelos A.T."/>
            <person name="Felipe M.S."/>
        </authorList>
    </citation>
    <scope>NUCLEOTIDE SEQUENCE [LARGE SCALE GENOMIC DNA]</scope>
    <source>
        <strain evidence="5 6">5110</strain>
    </source>
</reference>
<evidence type="ECO:0000259" key="4">
    <source>
        <dbReference type="Pfam" id="PF08241"/>
    </source>
</evidence>
<sequence>MDDPHNDEVLSHAEFWDGRYSVAVKEGAEAKTESTKTAPTDEPTHEWFRSYSDLEPFLANVLFGRPRCRPADNPSVLHLGCGDSVIPAELETRGYRNQLCVDFSSTVIQLMTARYAGRSMRWQQMDVRHMTDVPSASVHVCFDKGTLDAMIHGSPWSPPDDVLDNTGRYLREVYRVLADEGVFVYVTFRQPHFIRPLFDKSLQGDDGKAWSMELEILGGTEGTFNYYGWVIMKGKSSQ</sequence>
<protein>
    <recommendedName>
        <fullName evidence="4">Methyltransferase type 11 domain-containing protein</fullName>
    </recommendedName>
</protein>
<dbReference type="SUPFAM" id="SSF53335">
    <property type="entry name" value="S-adenosyl-L-methionine-dependent methyltransferases"/>
    <property type="match status" value="1"/>
</dbReference>
<evidence type="ECO:0000313" key="5">
    <source>
        <dbReference type="EMBL" id="KIH87104.1"/>
    </source>
</evidence>
<dbReference type="AlphaFoldDB" id="A0A0C2ELV7"/>
<dbReference type="GO" id="GO:0032259">
    <property type="term" value="P:methylation"/>
    <property type="evidence" value="ECO:0007669"/>
    <property type="project" value="UniProtKB-KW"/>
</dbReference>
<dbReference type="CDD" id="cd02440">
    <property type="entry name" value="AdoMet_MTases"/>
    <property type="match status" value="1"/>
</dbReference>
<dbReference type="Proteomes" id="UP000031575">
    <property type="component" value="Unassembled WGS sequence"/>
</dbReference>
<gene>
    <name evidence="5" type="ORF">SPBR_05262</name>
</gene>
<evidence type="ECO:0000256" key="1">
    <source>
        <dbReference type="ARBA" id="ARBA00008361"/>
    </source>
</evidence>
<dbReference type="PANTHER" id="PTHR12176">
    <property type="entry name" value="SAM-DEPENDENT METHYLTRANSFERASE SUPERFAMILY PROTEIN"/>
    <property type="match status" value="1"/>
</dbReference>
<dbReference type="EMBL" id="AWTV01000010">
    <property type="protein sequence ID" value="KIH87104.1"/>
    <property type="molecule type" value="Genomic_DNA"/>
</dbReference>
<name>A0A0C2ELV7_9PEZI</name>
<dbReference type="HOGENOM" id="CLU_065920_2_2_1"/>
<feature type="domain" description="Methyltransferase type 11" evidence="4">
    <location>
        <begin position="77"/>
        <end position="184"/>
    </location>
</feature>
<keyword evidence="6" id="KW-1185">Reference proteome</keyword>
<dbReference type="PANTHER" id="PTHR12176:SF80">
    <property type="entry name" value="EEF1A LYSINE METHYLTRANSFERASE 4"/>
    <property type="match status" value="1"/>
</dbReference>
<dbReference type="GeneID" id="63678460"/>
<evidence type="ECO:0000313" key="6">
    <source>
        <dbReference type="Proteomes" id="UP000031575"/>
    </source>
</evidence>
<dbReference type="InterPro" id="IPR051419">
    <property type="entry name" value="Lys/N-term_MeTrsfase_sf"/>
</dbReference>
<accession>A0A0C2ELV7</accession>